<feature type="compositionally biased region" description="Low complexity" evidence="1">
    <location>
        <begin position="98"/>
        <end position="110"/>
    </location>
</feature>
<sequence length="382" mass="40585">MKSKIDIFRPLAAISRGCRGGSSDDNEPVQAPPQQCTTIFRKSPASSKDRGVSTSASGESFVLSTNVWPPPDIPGSESIDSKSQQLHKLGRSPPIQVSSSDSRGTPSRSSAGHHQQQQPTPPSYYKFEMQGDLVQLSAGDDNSIQITPEHNEQIKLTGSKNRNITRASPVVESAPSSSSLPLKASDMGHKWKVSETGDIVAVPLGSSSCSESAENYHSNTTKSASDCKLGVPSLKDSYSSNNCSNDHQDDTTYSAPPLLTQASSDSGDSADNELVLPESPPPMNRSLLGHKSLFQEDGSRSSKADSSSKHSKTSKTSTTSSSGDNRSNTSRNSNRGGGCGIRLDLMSQVIDFFSLTCGTSVCKSGCFSKEQTNDVVVKVMTN</sequence>
<dbReference type="KEGG" id="tps:THAPSDRAFT_21923"/>
<evidence type="ECO:0000313" key="3">
    <source>
        <dbReference type="Proteomes" id="UP000001449"/>
    </source>
</evidence>
<protein>
    <submittedName>
        <fullName evidence="2">Uncharacterized protein</fullName>
    </submittedName>
</protein>
<dbReference type="Proteomes" id="UP000001449">
    <property type="component" value="Chromosome 3"/>
</dbReference>
<feature type="region of interest" description="Disordered" evidence="1">
    <location>
        <begin position="204"/>
        <end position="338"/>
    </location>
</feature>
<accession>B8BYS1</accession>
<dbReference type="InParanoid" id="B8BYS1"/>
<keyword evidence="3" id="KW-1185">Reference proteome</keyword>
<feature type="compositionally biased region" description="Polar residues" evidence="1">
    <location>
        <begin position="205"/>
        <end position="224"/>
    </location>
</feature>
<dbReference type="GeneID" id="7445331"/>
<proteinExistence type="predicted"/>
<evidence type="ECO:0000256" key="1">
    <source>
        <dbReference type="SAM" id="MobiDB-lite"/>
    </source>
</evidence>
<feature type="compositionally biased region" description="Low complexity" evidence="1">
    <location>
        <begin position="314"/>
        <end position="334"/>
    </location>
</feature>
<feature type="compositionally biased region" description="Low complexity" evidence="1">
    <location>
        <begin position="167"/>
        <end position="185"/>
    </location>
</feature>
<feature type="compositionally biased region" description="Polar residues" evidence="1">
    <location>
        <begin position="260"/>
        <end position="269"/>
    </location>
</feature>
<reference evidence="2 3" key="2">
    <citation type="journal article" date="2008" name="Nature">
        <title>The Phaeodactylum genome reveals the evolutionary history of diatom genomes.</title>
        <authorList>
            <person name="Bowler C."/>
            <person name="Allen A.E."/>
            <person name="Badger J.H."/>
            <person name="Grimwood J."/>
            <person name="Jabbari K."/>
            <person name="Kuo A."/>
            <person name="Maheswari U."/>
            <person name="Martens C."/>
            <person name="Maumus F."/>
            <person name="Otillar R.P."/>
            <person name="Rayko E."/>
            <person name="Salamov A."/>
            <person name="Vandepoele K."/>
            <person name="Beszteri B."/>
            <person name="Gruber A."/>
            <person name="Heijde M."/>
            <person name="Katinka M."/>
            <person name="Mock T."/>
            <person name="Valentin K."/>
            <person name="Verret F."/>
            <person name="Berges J.A."/>
            <person name="Brownlee C."/>
            <person name="Cadoret J.P."/>
            <person name="Chiovitti A."/>
            <person name="Choi C.J."/>
            <person name="Coesel S."/>
            <person name="De Martino A."/>
            <person name="Detter J.C."/>
            <person name="Durkin C."/>
            <person name="Falciatore A."/>
            <person name="Fournet J."/>
            <person name="Haruta M."/>
            <person name="Huysman M.J."/>
            <person name="Jenkins B.D."/>
            <person name="Jiroutova K."/>
            <person name="Jorgensen R.E."/>
            <person name="Joubert Y."/>
            <person name="Kaplan A."/>
            <person name="Kroger N."/>
            <person name="Kroth P.G."/>
            <person name="La Roche J."/>
            <person name="Lindquist E."/>
            <person name="Lommer M."/>
            <person name="Martin-Jezequel V."/>
            <person name="Lopez P.J."/>
            <person name="Lucas S."/>
            <person name="Mangogna M."/>
            <person name="McGinnis K."/>
            <person name="Medlin L.K."/>
            <person name="Montsant A."/>
            <person name="Oudot-Le Secq M.P."/>
            <person name="Napoli C."/>
            <person name="Obornik M."/>
            <person name="Parker M.S."/>
            <person name="Petit J.L."/>
            <person name="Porcel B.M."/>
            <person name="Poulsen N."/>
            <person name="Robison M."/>
            <person name="Rychlewski L."/>
            <person name="Rynearson T.A."/>
            <person name="Schmutz J."/>
            <person name="Shapiro H."/>
            <person name="Siaut M."/>
            <person name="Stanley M."/>
            <person name="Sussman M.R."/>
            <person name="Taylor A.R."/>
            <person name="Vardi A."/>
            <person name="von Dassow P."/>
            <person name="Vyverman W."/>
            <person name="Willis A."/>
            <person name="Wyrwicz L.S."/>
            <person name="Rokhsar D.S."/>
            <person name="Weissenbach J."/>
            <person name="Armbrust E.V."/>
            <person name="Green B.R."/>
            <person name="Van de Peer Y."/>
            <person name="Grigoriev I.V."/>
        </authorList>
    </citation>
    <scope>NUCLEOTIDE SEQUENCE [LARGE SCALE GENOMIC DNA]</scope>
    <source>
        <strain evidence="2 3">CCMP1335</strain>
    </source>
</reference>
<gene>
    <name evidence="2" type="ORF">THAPSDRAFT_21923</name>
</gene>
<dbReference type="RefSeq" id="XP_002288501.1">
    <property type="nucleotide sequence ID" value="XM_002288465.1"/>
</dbReference>
<dbReference type="PaxDb" id="35128-Thaps21923"/>
<feature type="compositionally biased region" description="Polar residues" evidence="1">
    <location>
        <begin position="32"/>
        <end position="67"/>
    </location>
</feature>
<dbReference type="HOGENOM" id="CLU_724612_0_0_1"/>
<reference evidence="2 3" key="1">
    <citation type="journal article" date="2004" name="Science">
        <title>The genome of the diatom Thalassiosira pseudonana: ecology, evolution, and metabolism.</title>
        <authorList>
            <person name="Armbrust E.V."/>
            <person name="Berges J.A."/>
            <person name="Bowler C."/>
            <person name="Green B.R."/>
            <person name="Martinez D."/>
            <person name="Putnam N.H."/>
            <person name="Zhou S."/>
            <person name="Allen A.E."/>
            <person name="Apt K.E."/>
            <person name="Bechner M."/>
            <person name="Brzezinski M.A."/>
            <person name="Chaal B.K."/>
            <person name="Chiovitti A."/>
            <person name="Davis A.K."/>
            <person name="Demarest M.S."/>
            <person name="Detter J.C."/>
            <person name="Glavina T."/>
            <person name="Goodstein D."/>
            <person name="Hadi M.Z."/>
            <person name="Hellsten U."/>
            <person name="Hildebrand M."/>
            <person name="Jenkins B.D."/>
            <person name="Jurka J."/>
            <person name="Kapitonov V.V."/>
            <person name="Kroger N."/>
            <person name="Lau W.W."/>
            <person name="Lane T.W."/>
            <person name="Larimer F.W."/>
            <person name="Lippmeier J.C."/>
            <person name="Lucas S."/>
            <person name="Medina M."/>
            <person name="Montsant A."/>
            <person name="Obornik M."/>
            <person name="Parker M.S."/>
            <person name="Palenik B."/>
            <person name="Pazour G.J."/>
            <person name="Richardson P.M."/>
            <person name="Rynearson T.A."/>
            <person name="Saito M.A."/>
            <person name="Schwartz D.C."/>
            <person name="Thamatrakoln K."/>
            <person name="Valentin K."/>
            <person name="Vardi A."/>
            <person name="Wilkerson F.P."/>
            <person name="Rokhsar D.S."/>
        </authorList>
    </citation>
    <scope>NUCLEOTIDE SEQUENCE [LARGE SCALE GENOMIC DNA]</scope>
    <source>
        <strain evidence="2 3">CCMP1335</strain>
    </source>
</reference>
<evidence type="ECO:0000313" key="2">
    <source>
        <dbReference type="EMBL" id="EED93937.1"/>
    </source>
</evidence>
<name>B8BYS1_THAPS</name>
<dbReference type="AlphaFoldDB" id="B8BYS1"/>
<feature type="region of interest" description="Disordered" evidence="1">
    <location>
        <begin position="15"/>
        <end position="185"/>
    </location>
</feature>
<feature type="compositionally biased region" description="Polar residues" evidence="1">
    <location>
        <begin position="140"/>
        <end position="166"/>
    </location>
</feature>
<feature type="compositionally biased region" description="Basic and acidic residues" evidence="1">
    <location>
        <begin position="293"/>
        <end position="308"/>
    </location>
</feature>
<feature type="compositionally biased region" description="Polar residues" evidence="1">
    <location>
        <begin position="236"/>
        <end position="245"/>
    </location>
</feature>
<organism evidence="2 3">
    <name type="scientific">Thalassiosira pseudonana</name>
    <name type="common">Marine diatom</name>
    <name type="synonym">Cyclotella nana</name>
    <dbReference type="NCBI Taxonomy" id="35128"/>
    <lineage>
        <taxon>Eukaryota</taxon>
        <taxon>Sar</taxon>
        <taxon>Stramenopiles</taxon>
        <taxon>Ochrophyta</taxon>
        <taxon>Bacillariophyta</taxon>
        <taxon>Coscinodiscophyceae</taxon>
        <taxon>Thalassiosirophycidae</taxon>
        <taxon>Thalassiosirales</taxon>
        <taxon>Thalassiosiraceae</taxon>
        <taxon>Thalassiosira</taxon>
    </lineage>
</organism>
<dbReference type="EMBL" id="CM000640">
    <property type="protein sequence ID" value="EED93937.1"/>
    <property type="molecule type" value="Genomic_DNA"/>
</dbReference>